<dbReference type="HOGENOM" id="CLU_071543_0_0_9"/>
<dbReference type="GO" id="GO:0070981">
    <property type="term" value="P:L-asparagine biosynthetic process"/>
    <property type="evidence" value="ECO:0007669"/>
    <property type="project" value="UniProtKB-UniRule"/>
</dbReference>
<dbReference type="SUPFAM" id="SSF55681">
    <property type="entry name" value="Class II aaRS and biotin synthetases"/>
    <property type="match status" value="1"/>
</dbReference>
<evidence type="ECO:0000313" key="11">
    <source>
        <dbReference type="Proteomes" id="UP000003379"/>
    </source>
</evidence>
<dbReference type="Proteomes" id="UP000003379">
    <property type="component" value="Unassembled WGS sequence"/>
</dbReference>
<dbReference type="InterPro" id="IPR004618">
    <property type="entry name" value="AsnA"/>
</dbReference>
<sequence>MQNKKMDLKQTQIAIKTVKDYFQNNLSKALNLTRVSAPLFVRPETGLNDNLSGIEKPVSFDLGDSNIHLEIVQSLAKWKRFALLRYGFKLNEGLYTDMNAIRADEKLDEVHSIYVDQWDWEKIISAENRNEEYLYSIVNKIYDVFKNTEKMINEKYEGYFSQKLPDEIYFIKSQELLDMYPDLNSKEREKAICKEKKAVFIQGIGGKLSNGASHDDRSPDYDDWSLNGDILFWNPVMNDAIELSSMGIRVDKNSLLNQLKISGKEDRLEQSYHKDLIGEKLPLTIGGGIGQSRICMYMLEKRHIGEVQSSVWDEKNIKKCEELGIELL</sequence>
<organism evidence="10 11">
    <name type="scientific">Peptoanaerobacter stomatis</name>
    <dbReference type="NCBI Taxonomy" id="796937"/>
    <lineage>
        <taxon>Bacteria</taxon>
        <taxon>Bacillati</taxon>
        <taxon>Bacillota</taxon>
        <taxon>Clostridia</taxon>
        <taxon>Peptostreptococcales</taxon>
        <taxon>Filifactoraceae</taxon>
        <taxon>Peptoanaerobacter</taxon>
    </lineage>
</organism>
<dbReference type="HAMAP" id="MF_00555">
    <property type="entry name" value="AsnA"/>
    <property type="match status" value="1"/>
</dbReference>
<dbReference type="EMBL" id="AFZG01000096">
    <property type="protein sequence ID" value="EHL15148.1"/>
    <property type="molecule type" value="Genomic_DNA"/>
</dbReference>
<keyword evidence="5 7" id="KW-0067">ATP-binding</keyword>
<dbReference type="PIRSF" id="PIRSF001555">
    <property type="entry name" value="Asp_ammon_ligase"/>
    <property type="match status" value="1"/>
</dbReference>
<dbReference type="PANTHER" id="PTHR30073:SF5">
    <property type="entry name" value="ASPARTATE--AMMONIA LIGASE"/>
    <property type="match status" value="1"/>
</dbReference>
<dbReference type="Gene3D" id="3.30.930.10">
    <property type="entry name" value="Bira Bifunctional Protein, Domain 2"/>
    <property type="match status" value="1"/>
</dbReference>
<evidence type="ECO:0000259" key="9">
    <source>
        <dbReference type="PROSITE" id="PS50862"/>
    </source>
</evidence>
<dbReference type="PANTHER" id="PTHR30073">
    <property type="entry name" value="ASPARTATE--AMMONIA LIGASE"/>
    <property type="match status" value="1"/>
</dbReference>
<feature type="domain" description="Aminoacyl-transfer RNA synthetases class-II family profile" evidence="9">
    <location>
        <begin position="16"/>
        <end position="319"/>
    </location>
</feature>
<dbReference type="GO" id="GO:0005524">
    <property type="term" value="F:ATP binding"/>
    <property type="evidence" value="ECO:0007669"/>
    <property type="project" value="UniProtKB-UniRule"/>
</dbReference>
<comment type="caution">
    <text evidence="10">The sequence shown here is derived from an EMBL/GenBank/DDBJ whole genome shotgun (WGS) entry which is preliminary data.</text>
</comment>
<dbReference type="RefSeq" id="WP_009528925.1">
    <property type="nucleotide sequence ID" value="NZ_JH414600.1"/>
</dbReference>
<comment type="catalytic activity">
    <reaction evidence="7">
        <text>L-aspartate + NH4(+) + ATP = L-asparagine + AMP + diphosphate + H(+)</text>
        <dbReference type="Rhea" id="RHEA:11372"/>
        <dbReference type="ChEBI" id="CHEBI:15378"/>
        <dbReference type="ChEBI" id="CHEBI:28938"/>
        <dbReference type="ChEBI" id="CHEBI:29991"/>
        <dbReference type="ChEBI" id="CHEBI:30616"/>
        <dbReference type="ChEBI" id="CHEBI:33019"/>
        <dbReference type="ChEBI" id="CHEBI:58048"/>
        <dbReference type="ChEBI" id="CHEBI:456215"/>
        <dbReference type="EC" id="6.3.1.1"/>
    </reaction>
</comment>
<dbReference type="Pfam" id="PF03590">
    <property type="entry name" value="AsnA"/>
    <property type="match status" value="1"/>
</dbReference>
<dbReference type="AlphaFoldDB" id="G9XG34"/>
<evidence type="ECO:0000256" key="4">
    <source>
        <dbReference type="ARBA" id="ARBA00022741"/>
    </source>
</evidence>
<accession>G9XG34</accession>
<dbReference type="GO" id="GO:0140096">
    <property type="term" value="F:catalytic activity, acting on a protein"/>
    <property type="evidence" value="ECO:0007669"/>
    <property type="project" value="UniProtKB-ARBA"/>
</dbReference>
<keyword evidence="1 7" id="KW-0963">Cytoplasm</keyword>
<name>G9XG34_9FIRM</name>
<evidence type="ECO:0000256" key="1">
    <source>
        <dbReference type="ARBA" id="ARBA00022490"/>
    </source>
</evidence>
<dbReference type="GO" id="GO:0016740">
    <property type="term" value="F:transferase activity"/>
    <property type="evidence" value="ECO:0007669"/>
    <property type="project" value="UniProtKB-ARBA"/>
</dbReference>
<dbReference type="NCBIfam" id="TIGR00669">
    <property type="entry name" value="asnA"/>
    <property type="match status" value="1"/>
</dbReference>
<keyword evidence="6 7" id="KW-0061">Asparagine biosynthesis</keyword>
<evidence type="ECO:0000313" key="10">
    <source>
        <dbReference type="EMBL" id="EHL15148.1"/>
    </source>
</evidence>
<comment type="pathway">
    <text evidence="7">Amino-acid biosynthesis; L-asparagine biosynthesis; L-asparagine from L-aspartate (ammonia route): step 1/1.</text>
</comment>
<dbReference type="InterPro" id="IPR045864">
    <property type="entry name" value="aa-tRNA-synth_II/BPL/LPL"/>
</dbReference>
<gene>
    <name evidence="7" type="primary">asnA</name>
    <name evidence="10" type="ORF">HMPREF9628_00799</name>
</gene>
<proteinExistence type="inferred from homology"/>
<keyword evidence="3 7" id="KW-0028">Amino-acid biosynthesis</keyword>
<dbReference type="InterPro" id="IPR006195">
    <property type="entry name" value="aa-tRNA-synth_II"/>
</dbReference>
<protein>
    <recommendedName>
        <fullName evidence="7 8">Aspartate--ammonia ligase</fullName>
        <ecNumber evidence="7 8">6.3.1.1</ecNumber>
    </recommendedName>
    <alternativeName>
        <fullName evidence="7">Asparagine synthetase A</fullName>
    </alternativeName>
</protein>
<dbReference type="GO" id="GO:0004071">
    <property type="term" value="F:aspartate-ammonia ligase activity"/>
    <property type="evidence" value="ECO:0007669"/>
    <property type="project" value="UniProtKB-UniRule"/>
</dbReference>
<comment type="subcellular location">
    <subcellularLocation>
        <location evidence="7">Cytoplasm</location>
    </subcellularLocation>
</comment>
<evidence type="ECO:0000256" key="6">
    <source>
        <dbReference type="ARBA" id="ARBA00022888"/>
    </source>
</evidence>
<comment type="similarity">
    <text evidence="7">Belongs to the class-II aminoacyl-tRNA synthetase family. AsnA subfamily.</text>
</comment>
<dbReference type="EC" id="6.3.1.1" evidence="7 8"/>
<evidence type="ECO:0000256" key="8">
    <source>
        <dbReference type="NCBIfam" id="TIGR00669"/>
    </source>
</evidence>
<keyword evidence="2 7" id="KW-0436">Ligase</keyword>
<evidence type="ECO:0000256" key="2">
    <source>
        <dbReference type="ARBA" id="ARBA00022598"/>
    </source>
</evidence>
<evidence type="ECO:0000256" key="3">
    <source>
        <dbReference type="ARBA" id="ARBA00022605"/>
    </source>
</evidence>
<dbReference type="GO" id="GO:0005829">
    <property type="term" value="C:cytosol"/>
    <property type="evidence" value="ECO:0007669"/>
    <property type="project" value="TreeGrafter"/>
</dbReference>
<dbReference type="STRING" id="796937.HMPREF9630_01361"/>
<reference evidence="10 11" key="1">
    <citation type="submission" date="2011-08" db="EMBL/GenBank/DDBJ databases">
        <title>The Genome Sequence of Eubacteriaceae bacterium CM5.</title>
        <authorList>
            <consortium name="The Broad Institute Genome Sequencing Platform"/>
            <person name="Earl A."/>
            <person name="Ward D."/>
            <person name="Feldgarden M."/>
            <person name="Gevers D."/>
            <person name="Sizova M."/>
            <person name="Hazen A."/>
            <person name="Epstein S."/>
            <person name="Young S.K."/>
            <person name="Zeng Q."/>
            <person name="Gargeya S."/>
            <person name="Fitzgerald M."/>
            <person name="Haas B."/>
            <person name="Abouelleil A."/>
            <person name="Alvarado L."/>
            <person name="Arachchi H.M."/>
            <person name="Berlin A."/>
            <person name="Brown A."/>
            <person name="Chapman S.B."/>
            <person name="Chen Z."/>
            <person name="Dunbar C."/>
            <person name="Freedman E."/>
            <person name="Gearin G."/>
            <person name="Gellesch M."/>
            <person name="Goldberg J."/>
            <person name="Griggs A."/>
            <person name="Gujja S."/>
            <person name="Heiman D."/>
            <person name="Howarth C."/>
            <person name="Larson L."/>
            <person name="Lui A."/>
            <person name="MacDonald P.J.P."/>
            <person name="Montmayeur A."/>
            <person name="Murphy C."/>
            <person name="Neiman D."/>
            <person name="Pearson M."/>
            <person name="Priest M."/>
            <person name="Roberts A."/>
            <person name="Saif S."/>
            <person name="Shea T."/>
            <person name="Shenoy N."/>
            <person name="Sisk P."/>
            <person name="Stolte C."/>
            <person name="Sykes S."/>
            <person name="Wortman J."/>
            <person name="Nusbaum C."/>
            <person name="Birren B."/>
        </authorList>
    </citation>
    <scope>NUCLEOTIDE SEQUENCE [LARGE SCALE GENOMIC DNA]</scope>
    <source>
        <strain evidence="10 11">CM5</strain>
    </source>
</reference>
<dbReference type="UniPathway" id="UPA00134">
    <property type="reaction ID" value="UER00194"/>
</dbReference>
<evidence type="ECO:0000256" key="7">
    <source>
        <dbReference type="HAMAP-Rule" id="MF_00555"/>
    </source>
</evidence>
<dbReference type="PROSITE" id="PS50862">
    <property type="entry name" value="AA_TRNA_LIGASE_II"/>
    <property type="match status" value="1"/>
</dbReference>
<dbReference type="PATRIC" id="fig|796940.3.peg.2241"/>
<evidence type="ECO:0000256" key="5">
    <source>
        <dbReference type="ARBA" id="ARBA00022840"/>
    </source>
</evidence>
<keyword evidence="4 7" id="KW-0547">Nucleotide-binding</keyword>